<dbReference type="GO" id="GO:0030313">
    <property type="term" value="C:cell envelope"/>
    <property type="evidence" value="ECO:0007669"/>
    <property type="project" value="UniProtKB-SubCell"/>
</dbReference>
<evidence type="ECO:0000256" key="1">
    <source>
        <dbReference type="ARBA" id="ARBA00004196"/>
    </source>
</evidence>
<feature type="region of interest" description="Disordered" evidence="5">
    <location>
        <begin position="92"/>
        <end position="116"/>
    </location>
</feature>
<evidence type="ECO:0000259" key="6">
    <source>
        <dbReference type="Pfam" id="PF00496"/>
    </source>
</evidence>
<dbReference type="Gene3D" id="3.40.190.10">
    <property type="entry name" value="Periplasmic binding protein-like II"/>
    <property type="match status" value="1"/>
</dbReference>
<dbReference type="PANTHER" id="PTHR30290:SF10">
    <property type="entry name" value="PERIPLASMIC OLIGOPEPTIDE-BINDING PROTEIN-RELATED"/>
    <property type="match status" value="1"/>
</dbReference>
<gene>
    <name evidence="7" type="ORF">KR76_20940</name>
</gene>
<dbReference type="KEGG" id="psim:KR76_20940"/>
<dbReference type="HOGENOM" id="CLU_017028_8_1_11"/>
<dbReference type="PIRSF" id="PIRSF002741">
    <property type="entry name" value="MppA"/>
    <property type="match status" value="1"/>
</dbReference>
<dbReference type="STRING" id="2045.KR76_20940"/>
<dbReference type="PANTHER" id="PTHR30290">
    <property type="entry name" value="PERIPLASMIC BINDING COMPONENT OF ABC TRANSPORTER"/>
    <property type="match status" value="1"/>
</dbReference>
<dbReference type="EMBL" id="CP009896">
    <property type="protein sequence ID" value="AIY18614.2"/>
    <property type="molecule type" value="Genomic_DNA"/>
</dbReference>
<organism evidence="7 8">
    <name type="scientific">Nocardioides simplex</name>
    <name type="common">Arthrobacter simplex</name>
    <dbReference type="NCBI Taxonomy" id="2045"/>
    <lineage>
        <taxon>Bacteria</taxon>
        <taxon>Bacillati</taxon>
        <taxon>Actinomycetota</taxon>
        <taxon>Actinomycetes</taxon>
        <taxon>Propionibacteriales</taxon>
        <taxon>Nocardioidaceae</taxon>
        <taxon>Pimelobacter</taxon>
    </lineage>
</organism>
<evidence type="ECO:0000256" key="5">
    <source>
        <dbReference type="SAM" id="MobiDB-lite"/>
    </source>
</evidence>
<dbReference type="Pfam" id="PF00496">
    <property type="entry name" value="SBP_bac_5"/>
    <property type="match status" value="1"/>
</dbReference>
<feature type="domain" description="Solute-binding protein family 5" evidence="6">
    <location>
        <begin position="169"/>
        <end position="569"/>
    </location>
</feature>
<reference evidence="7 8" key="1">
    <citation type="journal article" date="2015" name="Genome Announc.">
        <title>Complete Genome Sequence of Steroid-Transforming Nocardioides simplex VKM Ac-2033D.</title>
        <authorList>
            <person name="Shtratnikova V.Y."/>
            <person name="Schelkunov M.I."/>
            <person name="Pekov Y.A."/>
            <person name="Fokina V.V."/>
            <person name="Logacheva M.D."/>
            <person name="Sokolov S.L."/>
            <person name="Bragin E.Y."/>
            <person name="Ashapkin V.V."/>
            <person name="Donova M.V."/>
        </authorList>
    </citation>
    <scope>NUCLEOTIDE SEQUENCE [LARGE SCALE GENOMIC DNA]</scope>
    <source>
        <strain evidence="7 8">VKM Ac-2033D</strain>
    </source>
</reference>
<evidence type="ECO:0000256" key="4">
    <source>
        <dbReference type="ARBA" id="ARBA00022729"/>
    </source>
</evidence>
<dbReference type="GO" id="GO:0042597">
    <property type="term" value="C:periplasmic space"/>
    <property type="evidence" value="ECO:0007669"/>
    <property type="project" value="UniProtKB-ARBA"/>
</dbReference>
<dbReference type="SUPFAM" id="SSF53850">
    <property type="entry name" value="Periplasmic binding protein-like II"/>
    <property type="match status" value="1"/>
</dbReference>
<keyword evidence="3" id="KW-0813">Transport</keyword>
<accession>A0A0A1DMN7</accession>
<comment type="subcellular location">
    <subcellularLocation>
        <location evidence="1">Cell envelope</location>
    </subcellularLocation>
</comment>
<dbReference type="GO" id="GO:1904680">
    <property type="term" value="F:peptide transmembrane transporter activity"/>
    <property type="evidence" value="ECO:0007669"/>
    <property type="project" value="TreeGrafter"/>
</dbReference>
<evidence type="ECO:0000256" key="2">
    <source>
        <dbReference type="ARBA" id="ARBA00005695"/>
    </source>
</evidence>
<dbReference type="InterPro" id="IPR000914">
    <property type="entry name" value="SBP_5_dom"/>
</dbReference>
<sequence length="685" mass="73032">MSDTTTIVQRRPAPVVVCRYDVLGDKSWRPTKSPRRRGGTVVRHGLPAAGGPTSLDAEQESSMSAITSRRSARALIAATSIMLLATACTTAKEPPTRKDGALGSLPTESGKPKDGGTISVALPVGLSPSTMFPIPSSTDIPLGNQLLVRNLYAEADIGTTDQVNADLSLAELPEFGADGKTVSITLKDGNSWSDGAPVVADDLIFTIDLIKAAVALSPVNYASYTPGGFPDNVVSATAKDEHTVELKLTEPINPGYFLHTVAISLKPLPSSAWNIAAKDGPHLDPTVPANAKKIYSFLAAQGRELTDFTTNPLWKTVNGPFRLTEWDSSTGGYTLEPNPEYTGSDTSRVDAVQFRSFTSTQAMLNQLLAGELTVGTLDASFVTQADALEKKGYHVYGRPGPAAVNPLVINFANETNNFDKVIAQLYVRQALQHLVDQPGYIKSRGVYNGAATPNYSTAQAGSRYAPTFGDEPPYPYDPEAAKKLLTDHGWKVVPDGRTTCVSPGTGPSDCGAGIPEGQDLSFNLLYANSPAANVNRDLAFISEARKLGITITGEAKALNFLYKNVDNNGSPAYKDKWAMVDEGAFTMGAYPAASFFLGSKAFFNLGSYDDPKADALFEASVHSTDPEALVAETTYLGENLPWLFMPNVDNIAVWSDKISGPAESFANLTAYGLVGANPQAWYFTS</sequence>
<feature type="region of interest" description="Disordered" evidence="5">
    <location>
        <begin position="29"/>
        <end position="59"/>
    </location>
</feature>
<comment type="similarity">
    <text evidence="2">Belongs to the bacterial solute-binding protein 5 family.</text>
</comment>
<keyword evidence="8" id="KW-1185">Reference proteome</keyword>
<proteinExistence type="inferred from homology"/>
<dbReference type="Gene3D" id="3.10.105.10">
    <property type="entry name" value="Dipeptide-binding Protein, Domain 3"/>
    <property type="match status" value="1"/>
</dbReference>
<dbReference type="eggNOG" id="COG0747">
    <property type="taxonomic scope" value="Bacteria"/>
</dbReference>
<dbReference type="InterPro" id="IPR030678">
    <property type="entry name" value="Peptide/Ni-bd"/>
</dbReference>
<evidence type="ECO:0000313" key="7">
    <source>
        <dbReference type="EMBL" id="AIY18614.2"/>
    </source>
</evidence>
<dbReference type="GO" id="GO:0043190">
    <property type="term" value="C:ATP-binding cassette (ABC) transporter complex"/>
    <property type="evidence" value="ECO:0007669"/>
    <property type="project" value="InterPro"/>
</dbReference>
<dbReference type="AlphaFoldDB" id="A0A0A1DMN7"/>
<evidence type="ECO:0000313" key="8">
    <source>
        <dbReference type="Proteomes" id="UP000030300"/>
    </source>
</evidence>
<dbReference type="Proteomes" id="UP000030300">
    <property type="component" value="Chromosome"/>
</dbReference>
<keyword evidence="4" id="KW-0732">Signal</keyword>
<dbReference type="GO" id="GO:0015833">
    <property type="term" value="P:peptide transport"/>
    <property type="evidence" value="ECO:0007669"/>
    <property type="project" value="TreeGrafter"/>
</dbReference>
<protein>
    <submittedName>
        <fullName evidence="7">Oligopeptide ABC transporter, periplasmic oligopeptide-binding protein OppA</fullName>
    </submittedName>
</protein>
<name>A0A0A1DMN7_NOCSI</name>
<dbReference type="InterPro" id="IPR039424">
    <property type="entry name" value="SBP_5"/>
</dbReference>
<evidence type="ECO:0000256" key="3">
    <source>
        <dbReference type="ARBA" id="ARBA00022448"/>
    </source>
</evidence>